<gene>
    <name evidence="8" type="ORF">SAMN05421880_1242</name>
</gene>
<dbReference type="CDD" id="cd07731">
    <property type="entry name" value="ComA-like_MBL-fold"/>
    <property type="match status" value="1"/>
</dbReference>
<feature type="transmembrane region" description="Helical" evidence="6">
    <location>
        <begin position="423"/>
        <end position="444"/>
    </location>
</feature>
<dbReference type="Pfam" id="PF03772">
    <property type="entry name" value="Competence"/>
    <property type="match status" value="1"/>
</dbReference>
<dbReference type="GO" id="GO:0030420">
    <property type="term" value="P:establishment of competence for transformation"/>
    <property type="evidence" value="ECO:0007669"/>
    <property type="project" value="InterPro"/>
</dbReference>
<dbReference type="InterPro" id="IPR004477">
    <property type="entry name" value="ComEC_N"/>
</dbReference>
<dbReference type="NCBIfam" id="TIGR00360">
    <property type="entry name" value="ComEC_N-term"/>
    <property type="match status" value="1"/>
</dbReference>
<feature type="transmembrane region" description="Helical" evidence="6">
    <location>
        <begin position="53"/>
        <end position="76"/>
    </location>
</feature>
<dbReference type="EMBL" id="FOUF01000024">
    <property type="protein sequence ID" value="SFM62668.1"/>
    <property type="molecule type" value="Genomic_DNA"/>
</dbReference>
<accession>A0A1I4SDV5</accession>
<dbReference type="InterPro" id="IPR001279">
    <property type="entry name" value="Metallo-B-lactamas"/>
</dbReference>
<reference evidence="8 9" key="1">
    <citation type="submission" date="2016-10" db="EMBL/GenBank/DDBJ databases">
        <authorList>
            <person name="de Groot N.N."/>
        </authorList>
    </citation>
    <scope>NUCLEOTIDE SEQUENCE [LARGE SCALE GENOMIC DNA]</scope>
    <source>
        <strain evidence="8 9">Nm146</strain>
    </source>
</reference>
<feature type="transmembrane region" description="Helical" evidence="6">
    <location>
        <begin position="262"/>
        <end position="285"/>
    </location>
</feature>
<sequence length="796" mass="88283">MLIPLYSLAFVSGVCLLQLQAELPAMQWAIVLLPVALGLAFCAYKVPAALRLVYTFPAGIFFVGLGFFWAAMLAHWRMADALPHEWEGRDIDLIGVIAELPQRNDLSVRFRFDVEQVLTSGAQVPARILLSWYQTRRRGAGRNDASLPDVNVGERWRLTVRLKRPRGNANPHGFDFEAKAIERNLRATGYVRDSELNHRLDEWVNHPAYWVERIRQQIRARFAELLTGRDYAGVLITLAVGDQRSIPREQWQVFTRTGTNHLMAISGLHITMVAGLAFASIYWLWLRSARLIAFLPARKIATAGGLVAALCYALLAGFAVPTRRAFLMLLIIALALWCNRKISLPTVLVGALLMVVMLDPWAVIAPGFWLSFGAIALIALVTFGRIGRLGAISGWVRVQWVITLGLAPLLLIMFQQVSLVAPLANAIAIPLISMAVVPLTLLSITPYLDFLLFPAHALLSAGMVLLQWFSEMPQVVWQQHAPPLWTAVVGLAGIIWLFLPGGSGLGIFSGFPMRWLGVVALLPLFAVTFPKPASGDLWLTVLDVGQGLAVVARTEHHTLLYDTGPPFGGTDSGERIIVPFLRGEGIRQLDLMMISHADSDHSGGALSVLSALPVKALSSSLNEDHPIQRAVLDSRRCEAGESWQWDGVHFELLHPLPQRYEQAGRKTNNASCVLKISTRYGSVLLPADIEKESEWALLERAGHLLPSTVLIAPHHGSKTSSTDAFVRQINPRLTIFTIGYRNPFGHPREDIVARYRDLGSLVMRSDRDGAVLLKFNSAGIEIGSWREINRRYWHDR</sequence>
<keyword evidence="9" id="KW-1185">Reference proteome</keyword>
<dbReference type="InterPro" id="IPR036866">
    <property type="entry name" value="RibonucZ/Hydroxyglut_hydro"/>
</dbReference>
<evidence type="ECO:0000313" key="8">
    <source>
        <dbReference type="EMBL" id="SFM62668.1"/>
    </source>
</evidence>
<keyword evidence="5 6" id="KW-0472">Membrane</keyword>
<dbReference type="STRING" id="52442.SAMN05421880_1242"/>
<dbReference type="PANTHER" id="PTHR30619">
    <property type="entry name" value="DNA INTERNALIZATION/COMPETENCE PROTEIN COMEC/REC2"/>
    <property type="match status" value="1"/>
</dbReference>
<feature type="domain" description="Metallo-beta-lactamase" evidence="7">
    <location>
        <begin position="546"/>
        <end position="740"/>
    </location>
</feature>
<dbReference type="InterPro" id="IPR052159">
    <property type="entry name" value="Competence_DNA_uptake"/>
</dbReference>
<evidence type="ECO:0000256" key="5">
    <source>
        <dbReference type="ARBA" id="ARBA00023136"/>
    </source>
</evidence>
<evidence type="ECO:0000256" key="4">
    <source>
        <dbReference type="ARBA" id="ARBA00022989"/>
    </source>
</evidence>
<comment type="subcellular location">
    <subcellularLocation>
        <location evidence="1">Cell membrane</location>
        <topology evidence="1">Multi-pass membrane protein</topology>
    </subcellularLocation>
</comment>
<feature type="transmembrane region" description="Helical" evidence="6">
    <location>
        <begin position="297"/>
        <end position="315"/>
    </location>
</feature>
<dbReference type="Gene3D" id="3.60.15.10">
    <property type="entry name" value="Ribonuclease Z/Hydroxyacylglutathione hydrolase-like"/>
    <property type="match status" value="1"/>
</dbReference>
<proteinExistence type="predicted"/>
<dbReference type="InterPro" id="IPR025405">
    <property type="entry name" value="DUF4131"/>
</dbReference>
<feature type="transmembrane region" description="Helical" evidence="6">
    <location>
        <begin position="398"/>
        <end position="417"/>
    </location>
</feature>
<feature type="transmembrane region" description="Helical" evidence="6">
    <location>
        <begin position="27"/>
        <end position="46"/>
    </location>
</feature>
<dbReference type="AlphaFoldDB" id="A0A1I4SDV5"/>
<evidence type="ECO:0000313" key="9">
    <source>
        <dbReference type="Proteomes" id="UP000199561"/>
    </source>
</evidence>
<evidence type="ECO:0000256" key="2">
    <source>
        <dbReference type="ARBA" id="ARBA00022475"/>
    </source>
</evidence>
<dbReference type="GO" id="GO:0005886">
    <property type="term" value="C:plasma membrane"/>
    <property type="evidence" value="ECO:0007669"/>
    <property type="project" value="UniProtKB-SubCell"/>
</dbReference>
<dbReference type="SUPFAM" id="SSF56281">
    <property type="entry name" value="Metallo-hydrolase/oxidoreductase"/>
    <property type="match status" value="1"/>
</dbReference>
<protein>
    <submittedName>
        <fullName evidence="8">Competence protein ComEC</fullName>
    </submittedName>
</protein>
<dbReference type="InterPro" id="IPR035681">
    <property type="entry name" value="ComA-like_MBL"/>
</dbReference>
<dbReference type="SMART" id="SM00849">
    <property type="entry name" value="Lactamase_B"/>
    <property type="match status" value="1"/>
</dbReference>
<keyword evidence="4 6" id="KW-1133">Transmembrane helix</keyword>
<evidence type="ECO:0000259" key="7">
    <source>
        <dbReference type="SMART" id="SM00849"/>
    </source>
</evidence>
<name>A0A1I4SDV5_9PROT</name>
<dbReference type="PANTHER" id="PTHR30619:SF1">
    <property type="entry name" value="RECOMBINATION PROTEIN 2"/>
    <property type="match status" value="1"/>
</dbReference>
<dbReference type="Proteomes" id="UP000199561">
    <property type="component" value="Unassembled WGS sequence"/>
</dbReference>
<feature type="transmembrane region" description="Helical" evidence="6">
    <location>
        <begin position="482"/>
        <end position="499"/>
    </location>
</feature>
<evidence type="ECO:0000256" key="1">
    <source>
        <dbReference type="ARBA" id="ARBA00004651"/>
    </source>
</evidence>
<feature type="transmembrane region" description="Helical" evidence="6">
    <location>
        <begin position="368"/>
        <end position="386"/>
    </location>
</feature>
<keyword evidence="2" id="KW-1003">Cell membrane</keyword>
<evidence type="ECO:0000256" key="6">
    <source>
        <dbReference type="SAM" id="Phobius"/>
    </source>
</evidence>
<dbReference type="NCBIfam" id="TIGR00361">
    <property type="entry name" value="ComEC_Rec2"/>
    <property type="match status" value="1"/>
</dbReference>
<dbReference type="Pfam" id="PF13567">
    <property type="entry name" value="DUF4131"/>
    <property type="match status" value="1"/>
</dbReference>
<evidence type="ECO:0000256" key="3">
    <source>
        <dbReference type="ARBA" id="ARBA00022692"/>
    </source>
</evidence>
<dbReference type="Pfam" id="PF00753">
    <property type="entry name" value="Lactamase_B"/>
    <property type="match status" value="1"/>
</dbReference>
<organism evidence="8 9">
    <name type="scientific">Nitrosomonas nitrosa</name>
    <dbReference type="NCBI Taxonomy" id="52442"/>
    <lineage>
        <taxon>Bacteria</taxon>
        <taxon>Pseudomonadati</taxon>
        <taxon>Pseudomonadota</taxon>
        <taxon>Betaproteobacteria</taxon>
        <taxon>Nitrosomonadales</taxon>
        <taxon>Nitrosomonadaceae</taxon>
        <taxon>Nitrosomonas</taxon>
    </lineage>
</organism>
<feature type="transmembrane region" description="Helical" evidence="6">
    <location>
        <begin position="451"/>
        <end position="470"/>
    </location>
</feature>
<feature type="transmembrane region" description="Helical" evidence="6">
    <location>
        <begin position="511"/>
        <end position="529"/>
    </location>
</feature>
<dbReference type="InterPro" id="IPR004797">
    <property type="entry name" value="Competence_ComEC/Rec2"/>
</dbReference>
<keyword evidence="3 6" id="KW-0812">Transmembrane</keyword>